<dbReference type="PANTHER" id="PTHR12002">
    <property type="entry name" value="CLAUDIN"/>
    <property type="match status" value="1"/>
</dbReference>
<keyword evidence="6 10" id="KW-0812">Transmembrane</keyword>
<evidence type="ECO:0000256" key="10">
    <source>
        <dbReference type="SAM" id="Phobius"/>
    </source>
</evidence>
<dbReference type="GO" id="GO:0005923">
    <property type="term" value="C:bicellular tight junction"/>
    <property type="evidence" value="ECO:0007669"/>
    <property type="project" value="UniProtKB-SubCell"/>
</dbReference>
<evidence type="ECO:0000256" key="9">
    <source>
        <dbReference type="ARBA" id="ARBA00023136"/>
    </source>
</evidence>
<keyword evidence="7" id="KW-0965">Cell junction</keyword>
<evidence type="ECO:0000256" key="5">
    <source>
        <dbReference type="ARBA" id="ARBA00022475"/>
    </source>
</evidence>
<dbReference type="Gene3D" id="1.20.140.150">
    <property type="match status" value="1"/>
</dbReference>
<comment type="similarity">
    <text evidence="3">Belongs to the claudin family.</text>
</comment>
<evidence type="ECO:0000313" key="11">
    <source>
        <dbReference type="RefSeq" id="XP_020020116.1"/>
    </source>
</evidence>
<protein>
    <submittedName>
        <fullName evidence="11">Claudin-4-like</fullName>
    </submittedName>
</protein>
<dbReference type="KEGG" id="ccan:109686949"/>
<proteinExistence type="inferred from homology"/>
<evidence type="ECO:0000256" key="8">
    <source>
        <dbReference type="ARBA" id="ARBA00022989"/>
    </source>
</evidence>
<keyword evidence="8 10" id="KW-1133">Transmembrane helix</keyword>
<dbReference type="PROSITE" id="PS01346">
    <property type="entry name" value="CLAUDIN"/>
    <property type="match status" value="1"/>
</dbReference>
<dbReference type="AlphaFoldDB" id="A0A8B7UKH1"/>
<sequence>MASMRLQVTGIALAFLGWLCAVLSCALPMWRVTVFLNSDMYEAEFVSEGLWKVCDFLNGTQIQCTEYQLMMPEFLQVARVLMVTCLIMAALGLLSSMVGVKCTKWVEGETTKAKIITKAGMVLLTASAMVTFTVTWITVSIWYHNRNSLEDSGESQKMGTSLYIGWAASVLLLLGGALLCCPRLPCLIHQPHSDDYSAPTVRSSSSSGLGKTLSLFLSHFFSFSLSFFLFSLFSYLLAYLISYTLSYSLSNELKGLALQQPGRTTEFLRCVVVSSGFMETSFNRPGCGRSD</sequence>
<dbReference type="GO" id="GO:0005886">
    <property type="term" value="C:plasma membrane"/>
    <property type="evidence" value="ECO:0007669"/>
    <property type="project" value="UniProtKB-SubCell"/>
</dbReference>
<dbReference type="InterPro" id="IPR006187">
    <property type="entry name" value="Claudin"/>
</dbReference>
<evidence type="ECO:0000256" key="6">
    <source>
        <dbReference type="ARBA" id="ARBA00022692"/>
    </source>
</evidence>
<keyword evidence="5" id="KW-1003">Cell membrane</keyword>
<dbReference type="GO" id="GO:0005198">
    <property type="term" value="F:structural molecule activity"/>
    <property type="evidence" value="ECO:0007669"/>
    <property type="project" value="InterPro"/>
</dbReference>
<evidence type="ECO:0000256" key="2">
    <source>
        <dbReference type="ARBA" id="ARBA00004651"/>
    </source>
</evidence>
<reference evidence="11" key="1">
    <citation type="submission" date="2025-08" db="UniProtKB">
        <authorList>
            <consortium name="RefSeq"/>
        </authorList>
    </citation>
    <scope>IDENTIFICATION</scope>
    <source>
        <tissue evidence="11">Leukocyte</tissue>
    </source>
</reference>
<gene>
    <name evidence="11" type="primary">LOC109686949</name>
</gene>
<feature type="transmembrane region" description="Helical" evidence="10">
    <location>
        <begin position="220"/>
        <end position="241"/>
    </location>
</feature>
<feature type="transmembrane region" description="Helical" evidence="10">
    <location>
        <begin position="163"/>
        <end position="181"/>
    </location>
</feature>
<dbReference type="PRINTS" id="PR01077">
    <property type="entry name" value="CLAUDIN"/>
</dbReference>
<dbReference type="Pfam" id="PF00822">
    <property type="entry name" value="PMP22_Claudin"/>
    <property type="match status" value="1"/>
</dbReference>
<dbReference type="RefSeq" id="XP_020020116.1">
    <property type="nucleotide sequence ID" value="XM_020164527.1"/>
</dbReference>
<evidence type="ECO:0000256" key="4">
    <source>
        <dbReference type="ARBA" id="ARBA00022427"/>
    </source>
</evidence>
<accession>A0A8B7UKH1</accession>
<dbReference type="PROSITE" id="PS51257">
    <property type="entry name" value="PROKAR_LIPOPROTEIN"/>
    <property type="match status" value="1"/>
</dbReference>
<dbReference type="InterPro" id="IPR017974">
    <property type="entry name" value="Claudin_CS"/>
</dbReference>
<organism evidence="11">
    <name type="scientific">Castor canadensis</name>
    <name type="common">American beaver</name>
    <dbReference type="NCBI Taxonomy" id="51338"/>
    <lineage>
        <taxon>Eukaryota</taxon>
        <taxon>Metazoa</taxon>
        <taxon>Chordata</taxon>
        <taxon>Craniata</taxon>
        <taxon>Vertebrata</taxon>
        <taxon>Euteleostomi</taxon>
        <taxon>Mammalia</taxon>
        <taxon>Eutheria</taxon>
        <taxon>Euarchontoglires</taxon>
        <taxon>Glires</taxon>
        <taxon>Rodentia</taxon>
        <taxon>Castorimorpha</taxon>
        <taxon>Castoridae</taxon>
        <taxon>Castor</taxon>
    </lineage>
</organism>
<keyword evidence="9 10" id="KW-0472">Membrane</keyword>
<keyword evidence="4" id="KW-0796">Tight junction</keyword>
<evidence type="ECO:0000256" key="3">
    <source>
        <dbReference type="ARBA" id="ARBA00008295"/>
    </source>
</evidence>
<evidence type="ECO:0000256" key="7">
    <source>
        <dbReference type="ARBA" id="ARBA00022949"/>
    </source>
</evidence>
<feature type="transmembrane region" description="Helical" evidence="10">
    <location>
        <begin position="121"/>
        <end position="143"/>
    </location>
</feature>
<comment type="subcellular location">
    <subcellularLocation>
        <location evidence="1">Cell junction</location>
        <location evidence="1">Tight junction</location>
    </subcellularLocation>
    <subcellularLocation>
        <location evidence="2">Cell membrane</location>
        <topology evidence="2">Multi-pass membrane protein</topology>
    </subcellularLocation>
</comment>
<name>A0A8B7UKH1_CASCN</name>
<dbReference type="InterPro" id="IPR004031">
    <property type="entry name" value="PMP22/EMP/MP20/Claudin"/>
</dbReference>
<feature type="transmembrane region" description="Helical" evidence="10">
    <location>
        <begin position="77"/>
        <end position="100"/>
    </location>
</feature>
<evidence type="ECO:0000256" key="1">
    <source>
        <dbReference type="ARBA" id="ARBA00004435"/>
    </source>
</evidence>